<evidence type="ECO:0000313" key="1">
    <source>
        <dbReference type="EnsemblMetazoa" id="Aqu2.1.20967_001"/>
    </source>
</evidence>
<dbReference type="InParanoid" id="A0A1X7TZW0"/>
<accession>A0A1X7TZW0</accession>
<reference evidence="1" key="1">
    <citation type="submission" date="2017-05" db="UniProtKB">
        <authorList>
            <consortium name="EnsemblMetazoa"/>
        </authorList>
    </citation>
    <scope>IDENTIFICATION</scope>
</reference>
<protein>
    <submittedName>
        <fullName evidence="1">Uncharacterized protein</fullName>
    </submittedName>
</protein>
<name>A0A1X7TZW0_AMPQE</name>
<dbReference type="EnsemblMetazoa" id="Aqu2.1.20967_001">
    <property type="protein sequence ID" value="Aqu2.1.20967_001"/>
    <property type="gene ID" value="Aqu2.1.20967"/>
</dbReference>
<sequence>MADWAWSRGVASNNG</sequence>
<proteinExistence type="predicted"/>
<organism evidence="1">
    <name type="scientific">Amphimedon queenslandica</name>
    <name type="common">Sponge</name>
    <dbReference type="NCBI Taxonomy" id="400682"/>
    <lineage>
        <taxon>Eukaryota</taxon>
        <taxon>Metazoa</taxon>
        <taxon>Porifera</taxon>
        <taxon>Demospongiae</taxon>
        <taxon>Heteroscleromorpha</taxon>
        <taxon>Haplosclerida</taxon>
        <taxon>Niphatidae</taxon>
        <taxon>Amphimedon</taxon>
    </lineage>
</organism>